<gene>
    <name evidence="1" type="ORF">F2P45_27520</name>
</gene>
<dbReference type="RefSeq" id="WP_166881422.1">
    <property type="nucleotide sequence ID" value="NZ_WHJH01000052.1"/>
</dbReference>
<proteinExistence type="predicted"/>
<accession>A0ABX0P2L0</accession>
<name>A0ABX0P2L0_9BURK</name>
<evidence type="ECO:0000313" key="2">
    <source>
        <dbReference type="Proteomes" id="UP000609726"/>
    </source>
</evidence>
<evidence type="ECO:0000313" key="1">
    <source>
        <dbReference type="EMBL" id="NHZ92727.1"/>
    </source>
</evidence>
<keyword evidence="2" id="KW-1185">Reference proteome</keyword>
<dbReference type="EMBL" id="WHJH01000052">
    <property type="protein sequence ID" value="NHZ92727.1"/>
    <property type="molecule type" value="Genomic_DNA"/>
</dbReference>
<reference evidence="1 2" key="1">
    <citation type="submission" date="2019-10" db="EMBL/GenBank/DDBJ databases">
        <title>Taxonomy of Antarctic Massilia spp.: description of Massilia rubra sp. nov., Massilia aquatica sp. nov., Massilia mucilaginosa sp. nov., Massilia frigida sp. nov. isolated from streams, lakes and regoliths.</title>
        <authorList>
            <person name="Holochova P."/>
            <person name="Sedlacek I."/>
            <person name="Kralova S."/>
            <person name="Maslanova I."/>
            <person name="Busse H.-J."/>
            <person name="Stankova E."/>
            <person name="Vrbovska V."/>
            <person name="Kovarovic V."/>
            <person name="Bartak M."/>
            <person name="Svec P."/>
            <person name="Pantucek R."/>
        </authorList>
    </citation>
    <scope>NUCLEOTIDE SEQUENCE [LARGE SCALE GENOMIC DNA]</scope>
    <source>
        <strain evidence="1 2">CCM 8733</strain>
    </source>
</reference>
<sequence length="113" mass="12569">MEFLLERLFVCFLAMRESGIQWPRITEDELDKQAARLSGTVNFANGLGPALASQSQAKFIASYPEPHLLACVTAELTQWLAKVRPEESDKYVLLAAMNIVNCLAHVPLHVASR</sequence>
<comment type="caution">
    <text evidence="1">The sequence shown here is derived from an EMBL/GenBank/DDBJ whole genome shotgun (WGS) entry which is preliminary data.</text>
</comment>
<dbReference type="Proteomes" id="UP000609726">
    <property type="component" value="Unassembled WGS sequence"/>
</dbReference>
<protein>
    <submittedName>
        <fullName evidence="1">Uncharacterized protein</fullName>
    </submittedName>
</protein>
<organism evidence="1 2">
    <name type="scientific">Massilia mucilaginosa</name>
    <dbReference type="NCBI Taxonomy" id="2609282"/>
    <lineage>
        <taxon>Bacteria</taxon>
        <taxon>Pseudomonadati</taxon>
        <taxon>Pseudomonadota</taxon>
        <taxon>Betaproteobacteria</taxon>
        <taxon>Burkholderiales</taxon>
        <taxon>Oxalobacteraceae</taxon>
        <taxon>Telluria group</taxon>
        <taxon>Massilia</taxon>
    </lineage>
</organism>